<keyword evidence="5" id="KW-1185">Reference proteome</keyword>
<gene>
    <name evidence="4" type="ORF">F511_25585</name>
</gene>
<dbReference type="Proteomes" id="UP000250235">
    <property type="component" value="Unassembled WGS sequence"/>
</dbReference>
<dbReference type="SUPFAM" id="SSF49562">
    <property type="entry name" value="C2 domain (Calcium/lipid-binding domain, CaLB)"/>
    <property type="match status" value="1"/>
</dbReference>
<evidence type="ECO:0000313" key="4">
    <source>
        <dbReference type="EMBL" id="KZV24337.1"/>
    </source>
</evidence>
<dbReference type="InterPro" id="IPR035892">
    <property type="entry name" value="C2_domain_sf"/>
</dbReference>
<dbReference type="PANTHER" id="PTHR46502">
    <property type="entry name" value="C2 DOMAIN-CONTAINING"/>
    <property type="match status" value="1"/>
</dbReference>
<dbReference type="AlphaFoldDB" id="A0A2Z7AYH4"/>
<dbReference type="SMART" id="SM00239">
    <property type="entry name" value="C2"/>
    <property type="match status" value="1"/>
</dbReference>
<dbReference type="PANTHER" id="PTHR46502:SF15">
    <property type="entry name" value="16 KDA PHLOEM PROTEIN 1"/>
    <property type="match status" value="1"/>
</dbReference>
<dbReference type="PROSITE" id="PS50004">
    <property type="entry name" value="C2"/>
    <property type="match status" value="1"/>
</dbReference>
<dbReference type="GO" id="GO:0046872">
    <property type="term" value="F:metal ion binding"/>
    <property type="evidence" value="ECO:0007669"/>
    <property type="project" value="UniProtKB-KW"/>
</dbReference>
<evidence type="ECO:0000259" key="3">
    <source>
        <dbReference type="PROSITE" id="PS50004"/>
    </source>
</evidence>
<evidence type="ECO:0000256" key="1">
    <source>
        <dbReference type="ARBA" id="ARBA00022723"/>
    </source>
</evidence>
<dbReference type="Pfam" id="PF00168">
    <property type="entry name" value="C2"/>
    <property type="match status" value="1"/>
</dbReference>
<keyword evidence="1" id="KW-0479">Metal-binding</keyword>
<evidence type="ECO:0000313" key="5">
    <source>
        <dbReference type="Proteomes" id="UP000250235"/>
    </source>
</evidence>
<dbReference type="EMBL" id="KV012837">
    <property type="protein sequence ID" value="KZV24337.1"/>
    <property type="molecule type" value="Genomic_DNA"/>
</dbReference>
<proteinExistence type="predicted"/>
<dbReference type="OrthoDB" id="419768at2759"/>
<keyword evidence="2" id="KW-0106">Calcium</keyword>
<dbReference type="Gene3D" id="2.60.40.150">
    <property type="entry name" value="C2 domain"/>
    <property type="match status" value="1"/>
</dbReference>
<protein>
    <submittedName>
        <fullName evidence="4">Elicitor-responsive protein 1</fullName>
    </submittedName>
</protein>
<reference evidence="4 5" key="1">
    <citation type="journal article" date="2015" name="Proc. Natl. Acad. Sci. U.S.A.">
        <title>The resurrection genome of Boea hygrometrica: A blueprint for survival of dehydration.</title>
        <authorList>
            <person name="Xiao L."/>
            <person name="Yang G."/>
            <person name="Zhang L."/>
            <person name="Yang X."/>
            <person name="Zhao S."/>
            <person name="Ji Z."/>
            <person name="Zhou Q."/>
            <person name="Hu M."/>
            <person name="Wang Y."/>
            <person name="Chen M."/>
            <person name="Xu Y."/>
            <person name="Jin H."/>
            <person name="Xiao X."/>
            <person name="Hu G."/>
            <person name="Bao F."/>
            <person name="Hu Y."/>
            <person name="Wan P."/>
            <person name="Li L."/>
            <person name="Deng X."/>
            <person name="Kuang T."/>
            <person name="Xiang C."/>
            <person name="Zhu J.K."/>
            <person name="Oliver M.J."/>
            <person name="He Y."/>
        </authorList>
    </citation>
    <scope>NUCLEOTIDE SEQUENCE [LARGE SCALE GENOMIC DNA]</scope>
    <source>
        <strain evidence="5">cv. XS01</strain>
    </source>
</reference>
<sequence length="162" mass="18553">MTIGIMEVTLLQARGLKNREFLGKIDPYVLIRYENEEQKSRTGGGKTSKFRKYFWQGSDPVWNEKFKFRVKYPIKGDEHPKLILKIIDKDTFTQDDFVGQATINLKELFEIGVENGMAELPPQKYRVVSTNKAYHGEIQVGVTFIAQVSLPGKKRAPSSNKL</sequence>
<accession>A0A2Z7AYH4</accession>
<feature type="domain" description="C2" evidence="3">
    <location>
        <begin position="1"/>
        <end position="118"/>
    </location>
</feature>
<dbReference type="InterPro" id="IPR000008">
    <property type="entry name" value="C2_dom"/>
</dbReference>
<organism evidence="4 5">
    <name type="scientific">Dorcoceras hygrometricum</name>
    <dbReference type="NCBI Taxonomy" id="472368"/>
    <lineage>
        <taxon>Eukaryota</taxon>
        <taxon>Viridiplantae</taxon>
        <taxon>Streptophyta</taxon>
        <taxon>Embryophyta</taxon>
        <taxon>Tracheophyta</taxon>
        <taxon>Spermatophyta</taxon>
        <taxon>Magnoliopsida</taxon>
        <taxon>eudicotyledons</taxon>
        <taxon>Gunneridae</taxon>
        <taxon>Pentapetalae</taxon>
        <taxon>asterids</taxon>
        <taxon>lamiids</taxon>
        <taxon>Lamiales</taxon>
        <taxon>Gesneriaceae</taxon>
        <taxon>Didymocarpoideae</taxon>
        <taxon>Trichosporeae</taxon>
        <taxon>Loxocarpinae</taxon>
        <taxon>Dorcoceras</taxon>
    </lineage>
</organism>
<name>A0A2Z7AYH4_9LAMI</name>
<evidence type="ECO:0000256" key="2">
    <source>
        <dbReference type="ARBA" id="ARBA00022837"/>
    </source>
</evidence>